<dbReference type="STRING" id="71784.A0A1Y2BL88"/>
<dbReference type="EMBL" id="MCFC01000001">
    <property type="protein sequence ID" value="ORY35538.1"/>
    <property type="molecule type" value="Genomic_DNA"/>
</dbReference>
<protein>
    <submittedName>
        <fullName evidence="3">Translation initiation factor eIF 4e-like domain-containing protein</fullName>
    </submittedName>
</protein>
<dbReference type="Proteomes" id="UP000193986">
    <property type="component" value="Unassembled WGS sequence"/>
</dbReference>
<evidence type="ECO:0000313" key="3">
    <source>
        <dbReference type="EMBL" id="ORY35538.1"/>
    </source>
</evidence>
<reference evidence="3 4" key="1">
    <citation type="submission" date="2016-07" db="EMBL/GenBank/DDBJ databases">
        <title>Pervasive Adenine N6-methylation of Active Genes in Fungi.</title>
        <authorList>
            <consortium name="DOE Joint Genome Institute"/>
            <person name="Mondo S.J."/>
            <person name="Dannebaum R.O."/>
            <person name="Kuo R.C."/>
            <person name="Labutti K."/>
            <person name="Haridas S."/>
            <person name="Kuo A."/>
            <person name="Salamov A."/>
            <person name="Ahrendt S.R."/>
            <person name="Lipzen A."/>
            <person name="Sullivan W."/>
            <person name="Andreopoulos W.B."/>
            <person name="Clum A."/>
            <person name="Lindquist E."/>
            <person name="Daum C."/>
            <person name="Ramamoorthy G.K."/>
            <person name="Gryganskyi A."/>
            <person name="Culley D."/>
            <person name="Magnuson J.K."/>
            <person name="James T.Y."/>
            <person name="O'Malley M.A."/>
            <person name="Stajich J.E."/>
            <person name="Spatafora J.W."/>
            <person name="Visel A."/>
            <person name="Grigoriev I.V."/>
        </authorList>
    </citation>
    <scope>NUCLEOTIDE SEQUENCE [LARGE SCALE GENOMIC DNA]</scope>
    <source>
        <strain evidence="3 4">68-887.2</strain>
    </source>
</reference>
<feature type="region of interest" description="Disordered" evidence="2">
    <location>
        <begin position="73"/>
        <end position="105"/>
    </location>
</feature>
<keyword evidence="3" id="KW-0396">Initiation factor</keyword>
<dbReference type="PANTHER" id="PTHR31977">
    <property type="entry name" value="UPF0696 PROTEIN C11ORF68"/>
    <property type="match status" value="1"/>
</dbReference>
<keyword evidence="4" id="KW-1185">Reference proteome</keyword>
<dbReference type="OrthoDB" id="10067381at2759"/>
<dbReference type="GO" id="GO:0003743">
    <property type="term" value="F:translation initiation factor activity"/>
    <property type="evidence" value="ECO:0007669"/>
    <property type="project" value="UniProtKB-KW"/>
</dbReference>
<dbReference type="Pfam" id="PF08939">
    <property type="entry name" value="Bles03"/>
    <property type="match status" value="1"/>
</dbReference>
<dbReference type="InterPro" id="IPR015034">
    <property type="entry name" value="Bles03"/>
</dbReference>
<feature type="compositionally biased region" description="Basic and acidic residues" evidence="2">
    <location>
        <begin position="73"/>
        <end position="91"/>
    </location>
</feature>
<dbReference type="SUPFAM" id="SSF55418">
    <property type="entry name" value="eIF4e-like"/>
    <property type="match status" value="1"/>
</dbReference>
<dbReference type="Gene3D" id="3.30.760.10">
    <property type="entry name" value="RNA Cap, Translation Initiation Factor Eif4e"/>
    <property type="match status" value="1"/>
</dbReference>
<accession>A0A1Y2BL88</accession>
<name>A0A1Y2BL88_9TREE</name>
<dbReference type="InParanoid" id="A0A1Y2BL88"/>
<comment type="caution">
    <text evidence="3">The sequence shown here is derived from an EMBL/GenBank/DDBJ whole genome shotgun (WGS) entry which is preliminary data.</text>
</comment>
<organism evidence="3 4">
    <name type="scientific">Naematelia encephala</name>
    <dbReference type="NCBI Taxonomy" id="71784"/>
    <lineage>
        <taxon>Eukaryota</taxon>
        <taxon>Fungi</taxon>
        <taxon>Dikarya</taxon>
        <taxon>Basidiomycota</taxon>
        <taxon>Agaricomycotina</taxon>
        <taxon>Tremellomycetes</taxon>
        <taxon>Tremellales</taxon>
        <taxon>Naemateliaceae</taxon>
        <taxon>Naematelia</taxon>
    </lineage>
</organism>
<dbReference type="AlphaFoldDB" id="A0A1Y2BL88"/>
<proteinExistence type="inferred from homology"/>
<gene>
    <name evidence="3" type="ORF">BCR39DRAFT_510533</name>
</gene>
<dbReference type="InterPro" id="IPR023398">
    <property type="entry name" value="TIF_eIF4e-like"/>
</dbReference>
<evidence type="ECO:0000256" key="1">
    <source>
        <dbReference type="ARBA" id="ARBA00010568"/>
    </source>
</evidence>
<feature type="compositionally biased region" description="Basic residues" evidence="2">
    <location>
        <begin position="295"/>
        <end position="304"/>
    </location>
</feature>
<keyword evidence="3" id="KW-0648">Protein biosynthesis</keyword>
<sequence length="331" mass="36851">MSTHDRYFWAPGGSVPIRDFIKKNLPSIISEDETPWIWTQGSEGEKIDPERDTSSEKAEALREAQKHLTKLQERLESIEHDDKIPARAKKGEKGKKAHREEAHQETADALRAISVTYNWTSGKWLFFPRHSDVDRLWATIAQSVAAGPLRKAGVFLAKVVPSPTSRLEGNEPSHLTCCYVKNVYDEGSVKKVLETLLKSHGLEPSACKSDLYTLAGIDSNHPTKLRSSLYRPAEMFTREEIATMKEEYTASKETNGEKGEKAAYRIIESDSEDDKVVSGGKRKVEQTQPNTAGTPKHKEKKVATLKKAPSAALKYAENDIFAGPEGDADSD</sequence>
<comment type="similarity">
    <text evidence="1">Belongs to the UPF0696 family.</text>
</comment>
<feature type="region of interest" description="Disordered" evidence="2">
    <location>
        <begin position="271"/>
        <end position="305"/>
    </location>
</feature>
<evidence type="ECO:0000256" key="2">
    <source>
        <dbReference type="SAM" id="MobiDB-lite"/>
    </source>
</evidence>
<dbReference type="PANTHER" id="PTHR31977:SF1">
    <property type="entry name" value="UPF0696 PROTEIN C11ORF68"/>
    <property type="match status" value="1"/>
</dbReference>
<evidence type="ECO:0000313" key="4">
    <source>
        <dbReference type="Proteomes" id="UP000193986"/>
    </source>
</evidence>